<dbReference type="GO" id="GO:0003676">
    <property type="term" value="F:nucleic acid binding"/>
    <property type="evidence" value="ECO:0007669"/>
    <property type="project" value="InterPro"/>
</dbReference>
<dbReference type="AlphaFoldDB" id="A0A2J7PUL2"/>
<organism evidence="1 2">
    <name type="scientific">Cryptotermes secundus</name>
    <dbReference type="NCBI Taxonomy" id="105785"/>
    <lineage>
        <taxon>Eukaryota</taxon>
        <taxon>Metazoa</taxon>
        <taxon>Ecdysozoa</taxon>
        <taxon>Arthropoda</taxon>
        <taxon>Hexapoda</taxon>
        <taxon>Insecta</taxon>
        <taxon>Pterygota</taxon>
        <taxon>Neoptera</taxon>
        <taxon>Polyneoptera</taxon>
        <taxon>Dictyoptera</taxon>
        <taxon>Blattodea</taxon>
        <taxon>Blattoidea</taxon>
        <taxon>Termitoidae</taxon>
        <taxon>Kalotermitidae</taxon>
        <taxon>Cryptotermitinae</taxon>
        <taxon>Cryptotermes</taxon>
    </lineage>
</organism>
<evidence type="ECO:0000313" key="2">
    <source>
        <dbReference type="Proteomes" id="UP000235965"/>
    </source>
</evidence>
<dbReference type="InterPro" id="IPR036397">
    <property type="entry name" value="RNaseH_sf"/>
</dbReference>
<comment type="caution">
    <text evidence="1">The sequence shown here is derived from an EMBL/GenBank/DDBJ whole genome shotgun (WGS) entry which is preliminary data.</text>
</comment>
<evidence type="ECO:0000313" key="1">
    <source>
        <dbReference type="EMBL" id="PNF20022.1"/>
    </source>
</evidence>
<dbReference type="Gene3D" id="3.30.420.10">
    <property type="entry name" value="Ribonuclease H-like superfamily/Ribonuclease H"/>
    <property type="match status" value="1"/>
</dbReference>
<dbReference type="EMBL" id="NEVH01021195">
    <property type="protein sequence ID" value="PNF20022.1"/>
    <property type="molecule type" value="Genomic_DNA"/>
</dbReference>
<accession>A0A2J7PUL2</accession>
<reference evidence="1 2" key="1">
    <citation type="submission" date="2017-12" db="EMBL/GenBank/DDBJ databases">
        <title>Hemimetabolous genomes reveal molecular basis of termite eusociality.</title>
        <authorList>
            <person name="Harrison M.C."/>
            <person name="Jongepier E."/>
            <person name="Robertson H.M."/>
            <person name="Arning N."/>
            <person name="Bitard-Feildel T."/>
            <person name="Chao H."/>
            <person name="Childers C.P."/>
            <person name="Dinh H."/>
            <person name="Doddapaneni H."/>
            <person name="Dugan S."/>
            <person name="Gowin J."/>
            <person name="Greiner C."/>
            <person name="Han Y."/>
            <person name="Hu H."/>
            <person name="Hughes D.S.T."/>
            <person name="Huylmans A.-K."/>
            <person name="Kemena C."/>
            <person name="Kremer L.P.M."/>
            <person name="Lee S.L."/>
            <person name="Lopez-Ezquerra A."/>
            <person name="Mallet L."/>
            <person name="Monroy-Kuhn J.M."/>
            <person name="Moser A."/>
            <person name="Murali S.C."/>
            <person name="Muzny D.M."/>
            <person name="Otani S."/>
            <person name="Piulachs M.-D."/>
            <person name="Poelchau M."/>
            <person name="Qu J."/>
            <person name="Schaub F."/>
            <person name="Wada-Katsumata A."/>
            <person name="Worley K.C."/>
            <person name="Xie Q."/>
            <person name="Ylla G."/>
            <person name="Poulsen M."/>
            <person name="Gibbs R.A."/>
            <person name="Schal C."/>
            <person name="Richards S."/>
            <person name="Belles X."/>
            <person name="Korb J."/>
            <person name="Bornberg-Bauer E."/>
        </authorList>
    </citation>
    <scope>NUCLEOTIDE SEQUENCE [LARGE SCALE GENOMIC DNA]</scope>
    <source>
        <tissue evidence="1">Whole body</tissue>
    </source>
</reference>
<gene>
    <name evidence="1" type="ORF">B7P43_G05942</name>
</gene>
<protein>
    <submittedName>
        <fullName evidence="1">Uncharacterized protein</fullName>
    </submittedName>
</protein>
<dbReference type="STRING" id="105785.A0A2J7PUL2"/>
<dbReference type="InParanoid" id="A0A2J7PUL2"/>
<sequence>MEFCDSMLEMMEDETFISLLIFSDEATFYLSGRVNRHNVRIWGTEHPHETVEHETDSPKMNVFCAVSQDKVYEENTVTGQTYLDMLQDWLFTSLQADSHDFILQQDGVPPLWHLIVRQVMKFLIMQFSPNSCHFISLWSKFLNTLFSNTLRLCSSLNIRDKVSHTYRTADKIIVLYILIFNFLDSRREDKRFWTEW</sequence>
<dbReference type="PANTHER" id="PTHR47326">
    <property type="entry name" value="TRANSPOSABLE ELEMENT TC3 TRANSPOSASE-LIKE PROTEIN"/>
    <property type="match status" value="1"/>
</dbReference>
<keyword evidence="2" id="KW-1185">Reference proteome</keyword>
<proteinExistence type="predicted"/>
<dbReference type="Proteomes" id="UP000235965">
    <property type="component" value="Unassembled WGS sequence"/>
</dbReference>
<dbReference type="PANTHER" id="PTHR47326:SF1">
    <property type="entry name" value="HTH PSQ-TYPE DOMAIN-CONTAINING PROTEIN"/>
    <property type="match status" value="1"/>
</dbReference>
<name>A0A2J7PUL2_9NEOP</name>